<protein>
    <submittedName>
        <fullName evidence="2">Uncharacterized protein</fullName>
    </submittedName>
</protein>
<dbReference type="RefSeq" id="WP_425389367.1">
    <property type="nucleotide sequence ID" value="NZ_KK073874.1"/>
</dbReference>
<accession>A0A010Z3R7</accession>
<dbReference type="HOGENOM" id="CLU_1114361_0_0_11"/>
<dbReference type="InterPro" id="IPR019646">
    <property type="entry name" value="Aminoglyc_AdlTrfase"/>
</dbReference>
<gene>
    <name evidence="2" type="ORF">CryarDRAFT_3170</name>
</gene>
<keyword evidence="3" id="KW-1185">Reference proteome</keyword>
<feature type="region of interest" description="Disordered" evidence="1">
    <location>
        <begin position="96"/>
        <end position="155"/>
    </location>
</feature>
<proteinExistence type="predicted"/>
<name>A0A010Z3R7_9ACTN</name>
<dbReference type="Pfam" id="PF10706">
    <property type="entry name" value="Aminoglyc_resit"/>
    <property type="match status" value="1"/>
</dbReference>
<feature type="compositionally biased region" description="Basic residues" evidence="1">
    <location>
        <begin position="124"/>
        <end position="138"/>
    </location>
</feature>
<dbReference type="Proteomes" id="UP000021053">
    <property type="component" value="Unassembled WGS sequence"/>
</dbReference>
<reference evidence="2 3" key="1">
    <citation type="submission" date="2013-07" db="EMBL/GenBank/DDBJ databases">
        <authorList>
            <consortium name="DOE Joint Genome Institute"/>
            <person name="Eisen J."/>
            <person name="Huntemann M."/>
            <person name="Han J."/>
            <person name="Chen A."/>
            <person name="Kyrpides N."/>
            <person name="Mavromatis K."/>
            <person name="Markowitz V."/>
            <person name="Palaniappan K."/>
            <person name="Ivanova N."/>
            <person name="Schaumberg A."/>
            <person name="Pati A."/>
            <person name="Liolios K."/>
            <person name="Nordberg H.P."/>
            <person name="Cantor M.N."/>
            <person name="Hua S.X."/>
            <person name="Woyke T."/>
        </authorList>
    </citation>
    <scope>NUCLEOTIDE SEQUENCE [LARGE SCALE GENOMIC DNA]</scope>
    <source>
        <strain evidence="2 3">DSM 44712</strain>
    </source>
</reference>
<evidence type="ECO:0000313" key="3">
    <source>
        <dbReference type="Proteomes" id="UP000021053"/>
    </source>
</evidence>
<feature type="compositionally biased region" description="Basic and acidic residues" evidence="1">
    <location>
        <begin position="114"/>
        <end position="123"/>
    </location>
</feature>
<evidence type="ECO:0000313" key="2">
    <source>
        <dbReference type="EMBL" id="EXG82038.1"/>
    </source>
</evidence>
<dbReference type="Gene3D" id="3.30.460.40">
    <property type="match status" value="1"/>
</dbReference>
<dbReference type="AlphaFoldDB" id="A0A010Z3R7"/>
<evidence type="ECO:0000256" key="1">
    <source>
        <dbReference type="SAM" id="MobiDB-lite"/>
    </source>
</evidence>
<comment type="caution">
    <text evidence="2">The sequence shown here is derived from an EMBL/GenBank/DDBJ whole genome shotgun (WGS) entry which is preliminary data.</text>
</comment>
<dbReference type="EMBL" id="JFBT01000001">
    <property type="protein sequence ID" value="EXG82038.1"/>
    <property type="molecule type" value="Genomic_DNA"/>
</dbReference>
<sequence length="249" mass="27762">MGARGRRPTSQSGRPGVPWYVAGGWAVDLFPGGQPHEHEDLEIAVPSDGSRQSGMRSTYRFEAIGDGRARPIDDPAFEHTYQTWLRERETGIYRAGRSGRRVAHPGIRAGQANRDAHCDERSRGQHRRRRARRGKRRPSSPVDSASCATAPRWRPAPTRYCRDPGRACAGDAQVRELTGRTRMTSEEIYALVSALGGSRRILIDPDPIDRAQVYRSLNLDLTHHPSRRTVTAEARPEGHVLMSCVRGPT</sequence>
<organism evidence="2 3">
    <name type="scientific">Cryptosporangium arvum DSM 44712</name>
    <dbReference type="NCBI Taxonomy" id="927661"/>
    <lineage>
        <taxon>Bacteria</taxon>
        <taxon>Bacillati</taxon>
        <taxon>Actinomycetota</taxon>
        <taxon>Actinomycetes</taxon>
        <taxon>Cryptosporangiales</taxon>
        <taxon>Cryptosporangiaceae</taxon>
        <taxon>Cryptosporangium</taxon>
    </lineage>
</organism>